<keyword evidence="2" id="KW-0732">Signal</keyword>
<feature type="compositionally biased region" description="Polar residues" evidence="1">
    <location>
        <begin position="322"/>
        <end position="338"/>
    </location>
</feature>
<dbReference type="Proteomes" id="UP000264702">
    <property type="component" value="Unassembled WGS sequence"/>
</dbReference>
<organism evidence="3 4">
    <name type="scientific">Paracidobacterium acidisoli</name>
    <dbReference type="NCBI Taxonomy" id="2303751"/>
    <lineage>
        <taxon>Bacteria</taxon>
        <taxon>Pseudomonadati</taxon>
        <taxon>Acidobacteriota</taxon>
        <taxon>Terriglobia</taxon>
        <taxon>Terriglobales</taxon>
        <taxon>Acidobacteriaceae</taxon>
        <taxon>Paracidobacterium</taxon>
    </lineage>
</organism>
<evidence type="ECO:0000313" key="4">
    <source>
        <dbReference type="Proteomes" id="UP000264702"/>
    </source>
</evidence>
<keyword evidence="4" id="KW-1185">Reference proteome</keyword>
<sequence length="352" mass="38609">MLLCFLTAGIVASAYADAALLLEEPFGGFGAMNPTGHAAVYLTDVCAASLTELRPCHPGEAGVVISRYHHVGGYDWIAIPLIPYLYAVENVNEIPETASPRLELHLRDAYRRKYLMSIAPDDPKREIPRGEWIQLVGSSYDRRIWGFEVATTAEQDRQLIEQFNQGGNKAHFNLLFRNCANFSETVMNFYYPHAVHRNFIVDVGIMTPKQIARSLVKYDRHHDEMDMRTFVIPQVPGSIPRSKSVDGVIESLVKSKKYVLPLALLHPVVAGSLVAAYIVDGRFHTDPKAVVYEPESGLDPGESRETAPGASHPSAGTGQGMVESSATAPPDTSTESNGQGSGVRVMRTGSRE</sequence>
<protein>
    <recommendedName>
        <fullName evidence="5">DUF4105 domain-containing protein</fullName>
    </recommendedName>
</protein>
<proteinExistence type="predicted"/>
<name>A0A372IS23_9BACT</name>
<evidence type="ECO:0008006" key="5">
    <source>
        <dbReference type="Google" id="ProtNLM"/>
    </source>
</evidence>
<feature type="signal peptide" evidence="2">
    <location>
        <begin position="1"/>
        <end position="18"/>
    </location>
</feature>
<feature type="chain" id="PRO_5016580306" description="DUF4105 domain-containing protein" evidence="2">
    <location>
        <begin position="19"/>
        <end position="352"/>
    </location>
</feature>
<reference evidence="3 4" key="1">
    <citation type="submission" date="2018-08" db="EMBL/GenBank/DDBJ databases">
        <title>Acidipila sp. 4G-K13, an acidobacterium isolated from forest soil.</title>
        <authorList>
            <person name="Gao Z.-H."/>
            <person name="Qiu L.-H."/>
        </authorList>
    </citation>
    <scope>NUCLEOTIDE SEQUENCE [LARGE SCALE GENOMIC DNA]</scope>
    <source>
        <strain evidence="3 4">4G-K13</strain>
    </source>
</reference>
<feature type="region of interest" description="Disordered" evidence="1">
    <location>
        <begin position="292"/>
        <end position="352"/>
    </location>
</feature>
<dbReference type="AlphaFoldDB" id="A0A372IS23"/>
<dbReference type="OrthoDB" id="107895at2"/>
<dbReference type="RefSeq" id="WP_117298308.1">
    <property type="nucleotide sequence ID" value="NZ_QVQT02000002.1"/>
</dbReference>
<evidence type="ECO:0000313" key="3">
    <source>
        <dbReference type="EMBL" id="RFU17559.1"/>
    </source>
</evidence>
<dbReference type="EMBL" id="QVQT01000002">
    <property type="protein sequence ID" value="RFU17559.1"/>
    <property type="molecule type" value="Genomic_DNA"/>
</dbReference>
<evidence type="ECO:0000256" key="1">
    <source>
        <dbReference type="SAM" id="MobiDB-lite"/>
    </source>
</evidence>
<gene>
    <name evidence="3" type="ORF">D0Y96_05325</name>
</gene>
<accession>A0A372IS23</accession>
<evidence type="ECO:0000256" key="2">
    <source>
        <dbReference type="SAM" id="SignalP"/>
    </source>
</evidence>
<comment type="caution">
    <text evidence="3">The sequence shown here is derived from an EMBL/GenBank/DDBJ whole genome shotgun (WGS) entry which is preliminary data.</text>
</comment>